<dbReference type="GO" id="GO:0005829">
    <property type="term" value="C:cytosol"/>
    <property type="evidence" value="ECO:0007669"/>
    <property type="project" value="TreeGrafter"/>
</dbReference>
<dbReference type="Gene3D" id="2.40.50.140">
    <property type="entry name" value="Nucleic acid-binding proteins"/>
    <property type="match status" value="2"/>
</dbReference>
<dbReference type="InterPro" id="IPR040476">
    <property type="entry name" value="CSD2"/>
</dbReference>
<dbReference type="PROSITE" id="PS01175">
    <property type="entry name" value="RIBONUCLEASE_II"/>
    <property type="match status" value="1"/>
</dbReference>
<dbReference type="RefSeq" id="WP_184423471.1">
    <property type="nucleotide sequence ID" value="NZ_AP027362.1"/>
</dbReference>
<dbReference type="InterPro" id="IPR011129">
    <property type="entry name" value="CSD"/>
</dbReference>
<dbReference type="NCBIfam" id="TIGR02063">
    <property type="entry name" value="RNase_R"/>
    <property type="match status" value="1"/>
</dbReference>
<dbReference type="Pfam" id="PF17876">
    <property type="entry name" value="CSD2"/>
    <property type="match status" value="1"/>
</dbReference>
<dbReference type="InterPro" id="IPR013223">
    <property type="entry name" value="RNase_B_OB_dom"/>
</dbReference>
<keyword evidence="3 8" id="KW-0963">Cytoplasm</keyword>
<dbReference type="Pfam" id="PF08206">
    <property type="entry name" value="OB_RNB"/>
    <property type="match status" value="1"/>
</dbReference>
<evidence type="ECO:0000313" key="10">
    <source>
        <dbReference type="EMBL" id="MBB6542651.1"/>
    </source>
</evidence>
<dbReference type="SMART" id="SM00955">
    <property type="entry name" value="RNB"/>
    <property type="match status" value="1"/>
</dbReference>
<dbReference type="InterPro" id="IPR011805">
    <property type="entry name" value="RNase_R"/>
</dbReference>
<comment type="similarity">
    <text evidence="8">Belongs to the RNR ribonuclease family. RNase R subfamily.</text>
</comment>
<evidence type="ECO:0000259" key="9">
    <source>
        <dbReference type="PROSITE" id="PS50126"/>
    </source>
</evidence>
<dbReference type="NCBIfam" id="TIGR00358">
    <property type="entry name" value="3_prime_RNase"/>
    <property type="match status" value="1"/>
</dbReference>
<comment type="catalytic activity">
    <reaction evidence="1 8">
        <text>Exonucleolytic cleavage in the 3'- to 5'-direction to yield nucleoside 5'-phosphates.</text>
        <dbReference type="EC" id="3.1.13.1"/>
    </reaction>
</comment>
<dbReference type="HAMAP" id="MF_01895">
    <property type="entry name" value="RNase_R"/>
    <property type="match status" value="1"/>
</dbReference>
<evidence type="ECO:0000256" key="4">
    <source>
        <dbReference type="ARBA" id="ARBA00022722"/>
    </source>
</evidence>
<evidence type="ECO:0000256" key="1">
    <source>
        <dbReference type="ARBA" id="ARBA00001849"/>
    </source>
</evidence>
<accession>A0A7X0NFS2</accession>
<keyword evidence="11" id="KW-1185">Reference proteome</keyword>
<comment type="caution">
    <text evidence="10">The sequence shown here is derived from an EMBL/GenBank/DDBJ whole genome shotgun (WGS) entry which is preliminary data.</text>
</comment>
<evidence type="ECO:0000313" key="11">
    <source>
        <dbReference type="Proteomes" id="UP000537141"/>
    </source>
</evidence>
<protein>
    <recommendedName>
        <fullName evidence="8">Ribonuclease R</fullName>
        <shortName evidence="8">RNase R</shortName>
        <ecNumber evidence="8">3.1.13.1</ecNumber>
    </recommendedName>
</protein>
<dbReference type="CDD" id="cd04471">
    <property type="entry name" value="S1_RNase_R"/>
    <property type="match status" value="1"/>
</dbReference>
<keyword evidence="5 8" id="KW-0378">Hydrolase</keyword>
<keyword evidence="6 8" id="KW-0269">Exonuclease</keyword>
<evidence type="ECO:0000256" key="8">
    <source>
        <dbReference type="HAMAP-Rule" id="MF_01895"/>
    </source>
</evidence>
<comment type="function">
    <text evidence="8">3'-5' exoribonuclease that releases 5'-nucleoside monophosphates and is involved in maturation of structured RNAs.</text>
</comment>
<dbReference type="Pfam" id="PF00773">
    <property type="entry name" value="RNB"/>
    <property type="match status" value="1"/>
</dbReference>
<keyword evidence="4 8" id="KW-0540">Nuclease</keyword>
<evidence type="ECO:0000256" key="3">
    <source>
        <dbReference type="ARBA" id="ARBA00022490"/>
    </source>
</evidence>
<dbReference type="Pfam" id="PF08461">
    <property type="entry name" value="WHD_RNase_R"/>
    <property type="match status" value="1"/>
</dbReference>
<dbReference type="PROSITE" id="PS50126">
    <property type="entry name" value="S1"/>
    <property type="match status" value="1"/>
</dbReference>
<dbReference type="EMBL" id="JACHHU010000006">
    <property type="protein sequence ID" value="MBB6542651.1"/>
    <property type="molecule type" value="Genomic_DNA"/>
</dbReference>
<dbReference type="SMART" id="SM00357">
    <property type="entry name" value="CSP"/>
    <property type="match status" value="1"/>
</dbReference>
<evidence type="ECO:0000256" key="7">
    <source>
        <dbReference type="ARBA" id="ARBA00022884"/>
    </source>
</evidence>
<gene>
    <name evidence="8" type="primary">rnr</name>
    <name evidence="10" type="ORF">HNQ55_001150</name>
</gene>
<dbReference type="SUPFAM" id="SSF50249">
    <property type="entry name" value="Nucleic acid-binding proteins"/>
    <property type="match status" value="4"/>
</dbReference>
<evidence type="ECO:0000256" key="6">
    <source>
        <dbReference type="ARBA" id="ARBA00022839"/>
    </source>
</evidence>
<proteinExistence type="inferred from homology"/>
<dbReference type="GO" id="GO:0008859">
    <property type="term" value="F:exoribonuclease II activity"/>
    <property type="evidence" value="ECO:0007669"/>
    <property type="project" value="UniProtKB-UniRule"/>
</dbReference>
<dbReference type="InterPro" id="IPR012340">
    <property type="entry name" value="NA-bd_OB-fold"/>
</dbReference>
<dbReference type="Proteomes" id="UP000537141">
    <property type="component" value="Unassembled WGS sequence"/>
</dbReference>
<comment type="subcellular location">
    <subcellularLocation>
        <location evidence="2 8">Cytoplasm</location>
    </subcellularLocation>
</comment>
<sequence length="753" mass="84397">MNLNPTAQSSTTIYDKPIPGREFILSLFDKVKQNLNREQIAQALKLNDLDQKEALRRRLRAMERDGQLSFNQRKGYQVIDPKQLISGVISLHADGFGFVSYSDTKKDLFVAKNQLNHVFDGDVVQVLIEPFTQKRTTNKLIKIIERNTTHLAGLLKRKGKDYFLLPDNTKAPQIVNVEQCQFAANSVGQYVNTKITQYPTFRQSTSVTITEVLGQPNSAGMETKLALRRHGVSEQWSDALTDQAMALGNKVTEQDKLNRVDYRKLPFVTIDGADAKDFDDAVYCEKSPSGDWRLFVAIADVSHYVKPNDALDLEAQERATSIYCPGQVIPMLPEALSNGLCSLNPNEDRLVLVCEMTINKQGKVTHSVFTEGVIHSHARLTYDQAYKIISNSKSVKAKTKANETASTLSISPQIKNLHCLYSSLIAARKQRGAIEFENQELQLNLNKNSKIANIVPIARNDAHRMIEEFMLAANVATAQFLEQQQLPAMYRVHAGPQEKKLLSLRSFLFEKGLTLGGGNKPTSKHYNELLAKVNQRSDASVIRTLLLRSQSQAEYSPNNQGHFGLAYNAYAHFTSPIRRYADLITHRAIRAKINTKSHNKEKSGLQKMLSLLSLDKFSKKASSQTAYPYNVETIENLSAYCSTQSRKANDISREVESALKCGYMEKYIGDSFGATISGASNIGFFVTLDNTGIEGLVQTASFNQGEFTFDAIKQKWISEKQQFALGDRINVTLTAIDTRERKMNFVLANLILH</sequence>
<reference evidence="10 11" key="1">
    <citation type="submission" date="2020-08" db="EMBL/GenBank/DDBJ databases">
        <title>Genomic Encyclopedia of Type Strains, Phase IV (KMG-IV): sequencing the most valuable type-strain genomes for metagenomic binning, comparative biology and taxonomic classification.</title>
        <authorList>
            <person name="Goeker M."/>
        </authorList>
    </citation>
    <scope>NUCLEOTIDE SEQUENCE [LARGE SCALE GENOMIC DNA]</scope>
    <source>
        <strain evidence="10 11">DSM 26287</strain>
    </source>
</reference>
<feature type="domain" description="S1 motif" evidence="9">
    <location>
        <begin position="669"/>
        <end position="748"/>
    </location>
</feature>
<dbReference type="InterPro" id="IPR003029">
    <property type="entry name" value="S1_domain"/>
</dbReference>
<dbReference type="InterPro" id="IPR004476">
    <property type="entry name" value="RNase_II/RNase_R"/>
</dbReference>
<dbReference type="InterPro" id="IPR013668">
    <property type="entry name" value="RNase_R_HTH_12"/>
</dbReference>
<dbReference type="AlphaFoldDB" id="A0A7X0NFS2"/>
<organism evidence="10 11">
    <name type="scientific">Thalassotalea piscium</name>
    <dbReference type="NCBI Taxonomy" id="1230533"/>
    <lineage>
        <taxon>Bacteria</taxon>
        <taxon>Pseudomonadati</taxon>
        <taxon>Pseudomonadota</taxon>
        <taxon>Gammaproteobacteria</taxon>
        <taxon>Alteromonadales</taxon>
        <taxon>Colwelliaceae</taxon>
        <taxon>Thalassotalea</taxon>
    </lineage>
</organism>
<dbReference type="InterPro" id="IPR001900">
    <property type="entry name" value="RNase_II/R"/>
</dbReference>
<dbReference type="InterPro" id="IPR050180">
    <property type="entry name" value="RNR_Ribonuclease"/>
</dbReference>
<dbReference type="InterPro" id="IPR022966">
    <property type="entry name" value="RNase_II/R_CS"/>
</dbReference>
<dbReference type="GO" id="GO:0006402">
    <property type="term" value="P:mRNA catabolic process"/>
    <property type="evidence" value="ECO:0007669"/>
    <property type="project" value="TreeGrafter"/>
</dbReference>
<evidence type="ECO:0000256" key="2">
    <source>
        <dbReference type="ARBA" id="ARBA00004496"/>
    </source>
</evidence>
<name>A0A7X0NFS2_9GAMM</name>
<dbReference type="GO" id="GO:0003723">
    <property type="term" value="F:RNA binding"/>
    <property type="evidence" value="ECO:0007669"/>
    <property type="project" value="UniProtKB-UniRule"/>
</dbReference>
<dbReference type="EC" id="3.1.13.1" evidence="8"/>
<evidence type="ECO:0000256" key="5">
    <source>
        <dbReference type="ARBA" id="ARBA00022801"/>
    </source>
</evidence>
<keyword evidence="7 8" id="KW-0694">RNA-binding</keyword>
<dbReference type="PANTHER" id="PTHR23355:SF9">
    <property type="entry name" value="DIS3-LIKE EXONUCLEASE 2"/>
    <property type="match status" value="1"/>
</dbReference>
<dbReference type="PANTHER" id="PTHR23355">
    <property type="entry name" value="RIBONUCLEASE"/>
    <property type="match status" value="1"/>
</dbReference>